<feature type="region of interest" description="Disordered" evidence="4">
    <location>
        <begin position="393"/>
        <end position="506"/>
    </location>
</feature>
<evidence type="ECO:0000256" key="3">
    <source>
        <dbReference type="ARBA" id="ARBA00023242"/>
    </source>
</evidence>
<dbReference type="Pfam" id="PF09649">
    <property type="entry name" value="CHZ"/>
    <property type="match status" value="1"/>
</dbReference>
<dbReference type="Proteomes" id="UP001293593">
    <property type="component" value="Unassembled WGS sequence"/>
</dbReference>
<evidence type="ECO:0000256" key="1">
    <source>
        <dbReference type="ARBA" id="ARBA00004123"/>
    </source>
</evidence>
<dbReference type="InterPro" id="IPR014876">
    <property type="entry name" value="DEK_C"/>
</dbReference>
<feature type="compositionally biased region" description="Basic and acidic residues" evidence="4">
    <location>
        <begin position="235"/>
        <end position="247"/>
    </location>
</feature>
<keyword evidence="3" id="KW-0539">Nucleus</keyword>
<evidence type="ECO:0000313" key="7">
    <source>
        <dbReference type="Proteomes" id="UP001293593"/>
    </source>
</evidence>
<evidence type="ECO:0000256" key="2">
    <source>
        <dbReference type="ARBA" id="ARBA00023186"/>
    </source>
</evidence>
<feature type="domain" description="DEK-C" evidence="5">
    <location>
        <begin position="158"/>
        <end position="218"/>
    </location>
</feature>
<evidence type="ECO:0000259" key="5">
    <source>
        <dbReference type="PROSITE" id="PS51998"/>
    </source>
</evidence>
<dbReference type="PANTHER" id="PTHR15410">
    <property type="entry name" value="HIRA-INTERACTING PROTEIN 3"/>
    <property type="match status" value="1"/>
</dbReference>
<feature type="compositionally biased region" description="Acidic residues" evidence="4">
    <location>
        <begin position="320"/>
        <end position="329"/>
    </location>
</feature>
<evidence type="ECO:0000313" key="6">
    <source>
        <dbReference type="EMBL" id="KAK4274025.1"/>
    </source>
</evidence>
<protein>
    <recommendedName>
        <fullName evidence="5">DEK-C domain-containing protein</fullName>
    </recommendedName>
</protein>
<gene>
    <name evidence="6" type="ORF">QN277_017317</name>
</gene>
<feature type="compositionally biased region" description="Basic and acidic residues" evidence="4">
    <location>
        <begin position="9"/>
        <end position="20"/>
    </location>
</feature>
<feature type="region of interest" description="Disordered" evidence="4">
    <location>
        <begin position="81"/>
        <end position="140"/>
    </location>
</feature>
<dbReference type="InterPro" id="IPR019098">
    <property type="entry name" value="Histone_chaperone_domain_CHZ"/>
</dbReference>
<dbReference type="EMBL" id="JAWXYG010000004">
    <property type="protein sequence ID" value="KAK4274025.1"/>
    <property type="molecule type" value="Genomic_DNA"/>
</dbReference>
<dbReference type="PROSITE" id="PS51998">
    <property type="entry name" value="DEK_C"/>
    <property type="match status" value="1"/>
</dbReference>
<comment type="caution">
    <text evidence="6">The sequence shown here is derived from an EMBL/GenBank/DDBJ whole genome shotgun (WGS) entry which is preliminary data.</text>
</comment>
<dbReference type="AlphaFoldDB" id="A0AAE1KHQ2"/>
<feature type="region of interest" description="Disordered" evidence="4">
    <location>
        <begin position="227"/>
        <end position="350"/>
    </location>
</feature>
<dbReference type="InterPro" id="IPR037647">
    <property type="entry name" value="HIRIP3"/>
</dbReference>
<keyword evidence="2" id="KW-0143">Chaperone</keyword>
<feature type="region of interest" description="Disordered" evidence="4">
    <location>
        <begin position="1"/>
        <end position="20"/>
    </location>
</feature>
<sequence>MAEEALETETPKKDTKADARDIESQIQTAMRSRVAHFKEQADSLTFEGVRRLLEKDLGLEPYALDVHKRFVKQCLLKSLEGVGDDKSPKISGDTREKGASTQEKEGSIEEIHSKKDVKKRRTDNEDQMEDSPVLGLLNEEKSVKLETEEAEGNGKNAIPSETVIKKAIRKRYSYVKANSEKVTMAGLRRLLEEDLKLEKFSLDPYKKLISQQLEEVLRSCIVSEPANSAKKIVKKKPDAKATKKVSSEESSDASDQHVEDDEEQEDEIKPRKKRSIPKGKLQNSLEPKKRKGSAEETELSAKKRIKSATKASEDSRDAEDPGEDSEDDQSQSSPEKITKKKEVSTPVYGKQVEHLKSVIKACGMSVPPVIYRRVKQVPDNKREAQLIKELEEILSKEGLSSNPSEKEIKEVKRKKERAKELEGIDLSNIVSSSRRRSTSSFAIPPKAKEPVETKTNGDDVENSDDDNNDESNDDEEDEEDEEEENSGDDGDGSQSEELNEDEEDSD</sequence>
<name>A0AAE1KHQ2_9FABA</name>
<reference evidence="6" key="1">
    <citation type="submission" date="2023-10" db="EMBL/GenBank/DDBJ databases">
        <title>Chromosome-level genome of the transformable northern wattle, Acacia crassicarpa.</title>
        <authorList>
            <person name="Massaro I."/>
            <person name="Sinha N.R."/>
            <person name="Poethig S."/>
            <person name="Leichty A.R."/>
        </authorList>
    </citation>
    <scope>NUCLEOTIDE SEQUENCE</scope>
    <source>
        <strain evidence="6">Acra3RX</strain>
        <tissue evidence="6">Leaf</tissue>
    </source>
</reference>
<feature type="compositionally biased region" description="Acidic residues" evidence="4">
    <location>
        <begin position="458"/>
        <end position="491"/>
    </location>
</feature>
<dbReference type="GO" id="GO:0005634">
    <property type="term" value="C:nucleus"/>
    <property type="evidence" value="ECO:0007669"/>
    <property type="project" value="UniProtKB-SubCell"/>
</dbReference>
<proteinExistence type="predicted"/>
<organism evidence="6 7">
    <name type="scientific">Acacia crassicarpa</name>
    <name type="common">northern wattle</name>
    <dbReference type="NCBI Taxonomy" id="499986"/>
    <lineage>
        <taxon>Eukaryota</taxon>
        <taxon>Viridiplantae</taxon>
        <taxon>Streptophyta</taxon>
        <taxon>Embryophyta</taxon>
        <taxon>Tracheophyta</taxon>
        <taxon>Spermatophyta</taxon>
        <taxon>Magnoliopsida</taxon>
        <taxon>eudicotyledons</taxon>
        <taxon>Gunneridae</taxon>
        <taxon>Pentapetalae</taxon>
        <taxon>rosids</taxon>
        <taxon>fabids</taxon>
        <taxon>Fabales</taxon>
        <taxon>Fabaceae</taxon>
        <taxon>Caesalpinioideae</taxon>
        <taxon>mimosoid clade</taxon>
        <taxon>Acacieae</taxon>
        <taxon>Acacia</taxon>
    </lineage>
</organism>
<evidence type="ECO:0000256" key="4">
    <source>
        <dbReference type="SAM" id="MobiDB-lite"/>
    </source>
</evidence>
<comment type="subcellular location">
    <subcellularLocation>
        <location evidence="1">Nucleus</location>
    </subcellularLocation>
</comment>
<dbReference type="SMART" id="SM01082">
    <property type="entry name" value="CHZ"/>
    <property type="match status" value="1"/>
</dbReference>
<dbReference type="PANTHER" id="PTHR15410:SF2">
    <property type="entry name" value="HIRA-INTERACTING PROTEIN 3"/>
    <property type="match status" value="1"/>
</dbReference>
<feature type="compositionally biased region" description="Acidic residues" evidence="4">
    <location>
        <begin position="497"/>
        <end position="506"/>
    </location>
</feature>
<feature type="compositionally biased region" description="Basic and acidic residues" evidence="4">
    <location>
        <begin position="83"/>
        <end position="114"/>
    </location>
</feature>
<keyword evidence="7" id="KW-1185">Reference proteome</keyword>
<feature type="compositionally biased region" description="Basic and acidic residues" evidence="4">
    <location>
        <begin position="446"/>
        <end position="457"/>
    </location>
</feature>
<accession>A0AAE1KHQ2</accession>